<proteinExistence type="predicted"/>
<evidence type="ECO:0000256" key="2">
    <source>
        <dbReference type="SAM" id="Phobius"/>
    </source>
</evidence>
<reference evidence="3 4" key="1">
    <citation type="journal article" date="2013" name="Stand. Genomic Sci.">
        <title>Genomic Encyclopedia of Type Strains, Phase I: The one thousand microbial genomes (KMG-I) project.</title>
        <authorList>
            <person name="Kyrpides N.C."/>
            <person name="Woyke T."/>
            <person name="Eisen J.A."/>
            <person name="Garrity G."/>
            <person name="Lilburn T.G."/>
            <person name="Beck B.J."/>
            <person name="Whitman W.B."/>
            <person name="Hugenholtz P."/>
            <person name="Klenk H.P."/>
        </authorList>
    </citation>
    <scope>NUCLEOTIDE SEQUENCE [LARGE SCALE GENOMIC DNA]</scope>
    <source>
        <strain evidence="3 4">DSM 45044</strain>
    </source>
</reference>
<organism evidence="3 4">
    <name type="scientific">Stackebrandtia albiflava</name>
    <dbReference type="NCBI Taxonomy" id="406432"/>
    <lineage>
        <taxon>Bacteria</taxon>
        <taxon>Bacillati</taxon>
        <taxon>Actinomycetota</taxon>
        <taxon>Actinomycetes</taxon>
        <taxon>Glycomycetales</taxon>
        <taxon>Glycomycetaceae</taxon>
        <taxon>Stackebrandtia</taxon>
    </lineage>
</organism>
<evidence type="ECO:0000313" key="3">
    <source>
        <dbReference type="EMBL" id="TWJ14808.1"/>
    </source>
</evidence>
<evidence type="ECO:0000313" key="4">
    <source>
        <dbReference type="Proteomes" id="UP000321617"/>
    </source>
</evidence>
<dbReference type="Proteomes" id="UP000321617">
    <property type="component" value="Unassembled WGS sequence"/>
</dbReference>
<name>A0A562VAD1_9ACTN</name>
<keyword evidence="4" id="KW-1185">Reference proteome</keyword>
<feature type="region of interest" description="Disordered" evidence="1">
    <location>
        <begin position="124"/>
        <end position="157"/>
    </location>
</feature>
<feature type="compositionally biased region" description="Polar residues" evidence="1">
    <location>
        <begin position="40"/>
        <end position="54"/>
    </location>
</feature>
<feature type="transmembrane region" description="Helical" evidence="2">
    <location>
        <begin position="98"/>
        <end position="119"/>
    </location>
</feature>
<accession>A0A562VAD1</accession>
<dbReference type="EMBL" id="VLLL01000005">
    <property type="protein sequence ID" value="TWJ14808.1"/>
    <property type="molecule type" value="Genomic_DNA"/>
</dbReference>
<dbReference type="RefSeq" id="WP_147132467.1">
    <property type="nucleotide sequence ID" value="NZ_BAABIJ010000001.1"/>
</dbReference>
<protein>
    <submittedName>
        <fullName evidence="3">Uncharacterized protein</fullName>
    </submittedName>
</protein>
<evidence type="ECO:0000256" key="1">
    <source>
        <dbReference type="SAM" id="MobiDB-lite"/>
    </source>
</evidence>
<gene>
    <name evidence="3" type="ORF">LX16_0500</name>
</gene>
<sequence>MTYPPPPPGGPTGPAGDPYQQPPVDATGWQPPPGAPMSGVPSSGQPFHTQQYPQQPAPGDPYASPQYDQFGQPVSGAPGQPWPGAPVPPPARSGSKGWLWGALAGVVVIALVVAGVLIFTSDDETQPLADPTGTPSAEPSEDDSQTGTDPADLLVDPDTGLGYAKMGEPWADPGAQFALAGFRSTTGEMLTVIDQPDYGWVAIFIVGELNVNEVGFTGPDTLESSVTELAAITDATNYSAPPDWTEPLDGFARDAEPVVEEIEIGGFQGVVSTYHLSWDDDRLPEETGETVILGVIDLGDGRAAGFSISLPDSVPQEQVDQVEAALESLQFA</sequence>
<keyword evidence="2" id="KW-0812">Transmembrane</keyword>
<keyword evidence="2" id="KW-1133">Transmembrane helix</keyword>
<dbReference type="OrthoDB" id="5194136at2"/>
<feature type="compositionally biased region" description="Pro residues" evidence="1">
    <location>
        <begin position="80"/>
        <end position="91"/>
    </location>
</feature>
<feature type="region of interest" description="Disordered" evidence="1">
    <location>
        <begin position="1"/>
        <end position="94"/>
    </location>
</feature>
<keyword evidence="2" id="KW-0472">Membrane</keyword>
<dbReference type="AlphaFoldDB" id="A0A562VAD1"/>
<comment type="caution">
    <text evidence="3">The sequence shown here is derived from an EMBL/GenBank/DDBJ whole genome shotgun (WGS) entry which is preliminary data.</text>
</comment>
<feature type="compositionally biased region" description="Pro residues" evidence="1">
    <location>
        <begin position="1"/>
        <end position="11"/>
    </location>
</feature>